<dbReference type="GO" id="GO:0015833">
    <property type="term" value="P:peptide transport"/>
    <property type="evidence" value="ECO:0007669"/>
    <property type="project" value="InterPro"/>
</dbReference>
<feature type="domain" description="ABC transporter" evidence="6">
    <location>
        <begin position="398"/>
        <end position="637"/>
    </location>
</feature>
<keyword evidence="2" id="KW-0813">Transport</keyword>
<reference evidence="7 8" key="1">
    <citation type="journal article" date="2014" name="Int. J. Syst. Evol. Microbiol.">
        <title>Complete genome sequence of Corynebacterium casei LMG S-19264T (=DSM 44701T), isolated from a smear-ripened cheese.</title>
        <authorList>
            <consortium name="US DOE Joint Genome Institute (JGI-PGF)"/>
            <person name="Walter F."/>
            <person name="Albersmeier A."/>
            <person name="Kalinowski J."/>
            <person name="Ruckert C."/>
        </authorList>
    </citation>
    <scope>NUCLEOTIDE SEQUENCE [LARGE SCALE GENOMIC DNA]</scope>
    <source>
        <strain evidence="7 8">KCTC 19473</strain>
    </source>
</reference>
<dbReference type="Pfam" id="PF08352">
    <property type="entry name" value="oligo_HPY"/>
    <property type="match status" value="2"/>
</dbReference>
<accession>A0A919CHG1</accession>
<evidence type="ECO:0000259" key="6">
    <source>
        <dbReference type="PROSITE" id="PS50893"/>
    </source>
</evidence>
<comment type="caution">
    <text evidence="7">The sequence shown here is derived from an EMBL/GenBank/DDBJ whole genome shotgun (WGS) entry which is preliminary data.</text>
</comment>
<dbReference type="GO" id="GO:0055085">
    <property type="term" value="P:transmembrane transport"/>
    <property type="evidence" value="ECO:0007669"/>
    <property type="project" value="UniProtKB-ARBA"/>
</dbReference>
<dbReference type="InterPro" id="IPR027417">
    <property type="entry name" value="P-loop_NTPase"/>
</dbReference>
<name>A0A919CHG1_9ACTN</name>
<evidence type="ECO:0000256" key="5">
    <source>
        <dbReference type="SAM" id="MobiDB-lite"/>
    </source>
</evidence>
<evidence type="ECO:0000313" key="7">
    <source>
        <dbReference type="EMBL" id="GHD24482.1"/>
    </source>
</evidence>
<dbReference type="EMBL" id="BMXL01000008">
    <property type="protein sequence ID" value="GHD24482.1"/>
    <property type="molecule type" value="Genomic_DNA"/>
</dbReference>
<evidence type="ECO:0000256" key="1">
    <source>
        <dbReference type="ARBA" id="ARBA00005417"/>
    </source>
</evidence>
<sequence length="718" mass="78177">MTTENMSNAETDVSSHGDTVLEVDALNVTFPSEDGSLPAVREVSYRLRRGEALGIVGESGSGKSVTSMAIMGLLPKNTRIDGSVRLMGEEILGLPDKAISKVRGKKIAMIFQDPLTSLNPVYTIGFQISEAVLAHNDVGRKRAWERSRELLEIVGIPSPGQRLRQYPHELSGGMRQRVVIAIAMANNPDVIIADEPTTALDVTVQAQVLDALQSARKETGAALVLITHDLGVVAGQVERVAVMYGGRIVESGPVEEVFYRPQMPYALGLLGSLPRLDEERAERLAPIGGTPPSLMNLPRGCAFAPRCPMARDVCHTEEPVLLRTLDNGDRVPPRPEDAAAHVAACHFSDELGAGIRPEALFREAGKGSGEETERSEQGAAGDPEVLLRAEDLVKNFPIRSKGLLKRKVGDVQAVSGISLELRERETLALVGESGCGKSTTARLLLNLIRSTSGRVSYMGKPLQGLSDKQMRPLRRDLQIVFQDPFASLDPRMTVADIIAEPMLIHRTRNGDAKKRVKELLELVGLNPEHGSRYPHEFSGGQRQRIGVARALSLNPKVLVLDEPVSALDVSIQAGVINLLEDLQEELGLSYLFVSHDLSVVKHIADRVAVMYLGKIVETATTDQLFEAPAHPYTQALISAIPLPDPVKERTRERIVVTGDVPSPADPPSGCRFRTRCPKFAQDLSKTEREKCVQEVPGLLERGSGHRDACHYSEVVELL</sequence>
<protein>
    <submittedName>
        <fullName evidence="7">ABC transporter ATP-binding protein</fullName>
    </submittedName>
</protein>
<dbReference type="FunFam" id="3.40.50.300:FF:000016">
    <property type="entry name" value="Oligopeptide ABC transporter ATP-binding component"/>
    <property type="match status" value="2"/>
</dbReference>
<proteinExistence type="inferred from homology"/>
<evidence type="ECO:0000313" key="8">
    <source>
        <dbReference type="Proteomes" id="UP000654947"/>
    </source>
</evidence>
<dbReference type="GO" id="GO:0016887">
    <property type="term" value="F:ATP hydrolysis activity"/>
    <property type="evidence" value="ECO:0007669"/>
    <property type="project" value="InterPro"/>
</dbReference>
<dbReference type="InterPro" id="IPR003593">
    <property type="entry name" value="AAA+_ATPase"/>
</dbReference>
<dbReference type="Proteomes" id="UP000654947">
    <property type="component" value="Unassembled WGS sequence"/>
</dbReference>
<organism evidence="7 8">
    <name type="scientific">Nocardiopsis kunsanensis</name>
    <dbReference type="NCBI Taxonomy" id="141693"/>
    <lineage>
        <taxon>Bacteria</taxon>
        <taxon>Bacillati</taxon>
        <taxon>Actinomycetota</taxon>
        <taxon>Actinomycetes</taxon>
        <taxon>Streptosporangiales</taxon>
        <taxon>Nocardiopsidaceae</taxon>
        <taxon>Nocardiopsis</taxon>
    </lineage>
</organism>
<dbReference type="PROSITE" id="PS50893">
    <property type="entry name" value="ABC_TRANSPORTER_2"/>
    <property type="match status" value="2"/>
</dbReference>
<dbReference type="InterPro" id="IPR017871">
    <property type="entry name" value="ABC_transporter-like_CS"/>
</dbReference>
<comment type="similarity">
    <text evidence="1">Belongs to the ABC transporter superfamily.</text>
</comment>
<keyword evidence="4 7" id="KW-0067">ATP-binding</keyword>
<feature type="compositionally biased region" description="Basic and acidic residues" evidence="5">
    <location>
        <begin position="364"/>
        <end position="376"/>
    </location>
</feature>
<dbReference type="InterPro" id="IPR003439">
    <property type="entry name" value="ABC_transporter-like_ATP-bd"/>
</dbReference>
<dbReference type="NCBIfam" id="TIGR01727">
    <property type="entry name" value="oligo_HPY"/>
    <property type="match status" value="2"/>
</dbReference>
<dbReference type="NCBIfam" id="NF008453">
    <property type="entry name" value="PRK11308.1"/>
    <property type="match status" value="2"/>
</dbReference>
<dbReference type="Pfam" id="PF00005">
    <property type="entry name" value="ABC_tran"/>
    <property type="match status" value="2"/>
</dbReference>
<gene>
    <name evidence="7" type="ORF">GCM10007147_20540</name>
</gene>
<keyword evidence="8" id="KW-1185">Reference proteome</keyword>
<keyword evidence="3" id="KW-0547">Nucleotide-binding</keyword>
<evidence type="ECO:0000256" key="2">
    <source>
        <dbReference type="ARBA" id="ARBA00022448"/>
    </source>
</evidence>
<dbReference type="SMART" id="SM00382">
    <property type="entry name" value="AAA"/>
    <property type="match status" value="2"/>
</dbReference>
<dbReference type="InterPro" id="IPR050319">
    <property type="entry name" value="ABC_transp_ATP-bind"/>
</dbReference>
<feature type="domain" description="ABC transporter" evidence="6">
    <location>
        <begin position="23"/>
        <end position="270"/>
    </location>
</feature>
<dbReference type="AlphaFoldDB" id="A0A919CHG1"/>
<feature type="region of interest" description="Disordered" evidence="5">
    <location>
        <begin position="364"/>
        <end position="383"/>
    </location>
</feature>
<dbReference type="NCBIfam" id="NF007739">
    <property type="entry name" value="PRK10419.1"/>
    <property type="match status" value="2"/>
</dbReference>
<dbReference type="GO" id="GO:0005524">
    <property type="term" value="F:ATP binding"/>
    <property type="evidence" value="ECO:0007669"/>
    <property type="project" value="UniProtKB-KW"/>
</dbReference>
<dbReference type="PANTHER" id="PTHR43776:SF7">
    <property type="entry name" value="D,D-DIPEPTIDE TRANSPORT ATP-BINDING PROTEIN DDPF-RELATED"/>
    <property type="match status" value="1"/>
</dbReference>
<evidence type="ECO:0000256" key="3">
    <source>
        <dbReference type="ARBA" id="ARBA00022741"/>
    </source>
</evidence>
<dbReference type="RefSeq" id="WP_017577414.1">
    <property type="nucleotide sequence ID" value="NZ_BMXL01000008.1"/>
</dbReference>
<dbReference type="InterPro" id="IPR013563">
    <property type="entry name" value="Oligopep_ABC_C"/>
</dbReference>
<evidence type="ECO:0000256" key="4">
    <source>
        <dbReference type="ARBA" id="ARBA00022840"/>
    </source>
</evidence>
<dbReference type="CDD" id="cd03257">
    <property type="entry name" value="ABC_NikE_OppD_transporters"/>
    <property type="match status" value="2"/>
</dbReference>
<dbReference type="Gene3D" id="3.40.50.300">
    <property type="entry name" value="P-loop containing nucleotide triphosphate hydrolases"/>
    <property type="match status" value="2"/>
</dbReference>
<dbReference type="PANTHER" id="PTHR43776">
    <property type="entry name" value="TRANSPORT ATP-BINDING PROTEIN"/>
    <property type="match status" value="1"/>
</dbReference>
<dbReference type="SUPFAM" id="SSF52540">
    <property type="entry name" value="P-loop containing nucleoside triphosphate hydrolases"/>
    <property type="match status" value="2"/>
</dbReference>
<dbReference type="PROSITE" id="PS00211">
    <property type="entry name" value="ABC_TRANSPORTER_1"/>
    <property type="match status" value="2"/>
</dbReference>